<accession>A0A7I9YE41</accession>
<organism evidence="1 2">
    <name type="scientific">Mycolicibacter algericus</name>
    <name type="common">Mycobacterium algericum</name>
    <dbReference type="NCBI Taxonomy" id="1288388"/>
    <lineage>
        <taxon>Bacteria</taxon>
        <taxon>Bacillati</taxon>
        <taxon>Actinomycetota</taxon>
        <taxon>Actinomycetes</taxon>
        <taxon>Mycobacteriales</taxon>
        <taxon>Mycobacteriaceae</taxon>
        <taxon>Mycolicibacter</taxon>
    </lineage>
</organism>
<sequence length="267" mass="29745">MSTRPVYPNDALALVLVELRHPPTEPPARPELAVLKEMLSQWVPILEREEGRQFNIGTGEQVAFSMPKLVARDRHIAITFRPDAMTLEMTDYPGWEVFNKIITAMVVARQDVAPVDGCVRVGLRYINEVRAPLGGHGWSEWVVDSLLGPQDQLAELKLTPTAQQHVVQCEATGAGDTLTLRYGAAKGVVIPSTLTLQRLKEPKTQEEDFFLIDIDSAWADPHNRVPPLDSELVDATAQRLHEPIGPLFESLIKPDLRTKVLQQPGEE</sequence>
<dbReference type="EMBL" id="BLKY01000001">
    <property type="protein sequence ID" value="GFG86906.1"/>
    <property type="molecule type" value="Genomic_DNA"/>
</dbReference>
<proteinExistence type="predicted"/>
<dbReference type="NCBIfam" id="TIGR04255">
    <property type="entry name" value="sporadTIGR04255"/>
    <property type="match status" value="1"/>
</dbReference>
<gene>
    <name evidence="1" type="ORF">MALGJ_35820</name>
</gene>
<evidence type="ECO:0000313" key="2">
    <source>
        <dbReference type="Proteomes" id="UP000465305"/>
    </source>
</evidence>
<dbReference type="InterPro" id="IPR026349">
    <property type="entry name" value="CHP04255"/>
</dbReference>
<evidence type="ECO:0000313" key="1">
    <source>
        <dbReference type="EMBL" id="GFG86906.1"/>
    </source>
</evidence>
<reference evidence="1 2" key="1">
    <citation type="journal article" date="2019" name="Emerg. Microbes Infect.">
        <title>Comprehensive subspecies identification of 175 nontuberculous mycobacteria species based on 7547 genomic profiles.</title>
        <authorList>
            <person name="Matsumoto Y."/>
            <person name="Kinjo T."/>
            <person name="Motooka D."/>
            <person name="Nabeya D."/>
            <person name="Jung N."/>
            <person name="Uechi K."/>
            <person name="Horii T."/>
            <person name="Iida T."/>
            <person name="Fujita J."/>
            <person name="Nakamura S."/>
        </authorList>
    </citation>
    <scope>NUCLEOTIDE SEQUENCE [LARGE SCALE GENOMIC DNA]</scope>
    <source>
        <strain evidence="1 2">JCM 30723</strain>
    </source>
</reference>
<dbReference type="Proteomes" id="UP000465305">
    <property type="component" value="Unassembled WGS sequence"/>
</dbReference>
<name>A0A7I9YE41_MYCAL</name>
<dbReference type="RefSeq" id="WP_109559596.1">
    <property type="nucleotide sequence ID" value="NZ_BLKY01000001.1"/>
</dbReference>
<protein>
    <submittedName>
        <fullName evidence="1">Membrane protein</fullName>
    </submittedName>
</protein>
<comment type="caution">
    <text evidence="1">The sequence shown here is derived from an EMBL/GenBank/DDBJ whole genome shotgun (WGS) entry which is preliminary data.</text>
</comment>
<dbReference type="AlphaFoldDB" id="A0A7I9YE41"/>